<proteinExistence type="predicted"/>
<sequence>MTRTERNIYPAALAKDRSVSKSGLDKSLRKNGAGPHNWGSFEEQTHPYIHHNLDNAKLPLQNQNFRGDEEDIDLDNADDAQNDQMATSPSTAAAINVDGGGEQAEKGVPNGGMQRRMSNMTDEEREKAKAWRHGAMNRDSLDLASIARTSGAFSHSPPNADAILSTSPVMNMSAMAGKLNKY</sequence>
<evidence type="ECO:0000313" key="2">
    <source>
        <dbReference type="Proteomes" id="UP001227268"/>
    </source>
</evidence>
<protein>
    <submittedName>
        <fullName evidence="1">Uncharacterized protein</fullName>
    </submittedName>
</protein>
<evidence type="ECO:0000313" key="1">
    <source>
        <dbReference type="EMBL" id="KAJ9103934.1"/>
    </source>
</evidence>
<comment type="caution">
    <text evidence="1">The sequence shown here is derived from an EMBL/GenBank/DDBJ whole genome shotgun (WGS) entry which is preliminary data.</text>
</comment>
<name>A0ACC2VY69_9TREE</name>
<reference evidence="1" key="1">
    <citation type="submission" date="2023-04" db="EMBL/GenBank/DDBJ databases">
        <title>Draft Genome sequencing of Naganishia species isolated from polar environments using Oxford Nanopore Technology.</title>
        <authorList>
            <person name="Leo P."/>
            <person name="Venkateswaran K."/>
        </authorList>
    </citation>
    <scope>NUCLEOTIDE SEQUENCE</scope>
    <source>
        <strain evidence="1">MNA-CCFEE 5423</strain>
    </source>
</reference>
<organism evidence="1 2">
    <name type="scientific">Naganishia friedmannii</name>
    <dbReference type="NCBI Taxonomy" id="89922"/>
    <lineage>
        <taxon>Eukaryota</taxon>
        <taxon>Fungi</taxon>
        <taxon>Dikarya</taxon>
        <taxon>Basidiomycota</taxon>
        <taxon>Agaricomycotina</taxon>
        <taxon>Tremellomycetes</taxon>
        <taxon>Filobasidiales</taxon>
        <taxon>Filobasidiaceae</taxon>
        <taxon>Naganishia</taxon>
    </lineage>
</organism>
<accession>A0ACC2VY69</accession>
<dbReference type="EMBL" id="JASBWT010000006">
    <property type="protein sequence ID" value="KAJ9103934.1"/>
    <property type="molecule type" value="Genomic_DNA"/>
</dbReference>
<gene>
    <name evidence="1" type="ORF">QFC21_002397</name>
</gene>
<keyword evidence="2" id="KW-1185">Reference proteome</keyword>
<dbReference type="Proteomes" id="UP001227268">
    <property type="component" value="Unassembled WGS sequence"/>
</dbReference>